<keyword evidence="2" id="KW-1185">Reference proteome</keyword>
<dbReference type="InterPro" id="IPR025345">
    <property type="entry name" value="DUF4249"/>
</dbReference>
<gene>
    <name evidence="1" type="ORF">FEE95_17195</name>
</gene>
<dbReference type="PROSITE" id="PS51257">
    <property type="entry name" value="PROKAR_LIPOPROTEIN"/>
    <property type="match status" value="1"/>
</dbReference>
<dbReference type="Proteomes" id="UP000310314">
    <property type="component" value="Unassembled WGS sequence"/>
</dbReference>
<sequence>MKKVFSLVFVILFFTGCEDVIEVDVPQTPPRLAIDALIRLDASKAITTVEIKANLTSSFFGDITPAELTNISIINPDYVPTSPLDSQALPLNELIPGVYQASKSTIFFTEGELQLAIQHDGQRYLALTRFVPSSPIISLEQGDGTLFAGNETEVEVAFTDNPDREDFYLVDLDFGDYLVTEDEFYNGQTFRFSYFYDEGVEPGREINISLLGVDEPFYNYMNQLIVQSGGDQGPFQTPSATVRGNIINITNIDNVNSFDNVEDSDNFALGYFAVCQTFTDTIIIE</sequence>
<proteinExistence type="predicted"/>
<comment type="caution">
    <text evidence="1">The sequence shown here is derived from an EMBL/GenBank/DDBJ whole genome shotgun (WGS) entry which is preliminary data.</text>
</comment>
<dbReference type="EMBL" id="VATY01000004">
    <property type="protein sequence ID" value="TMM53638.1"/>
    <property type="molecule type" value="Genomic_DNA"/>
</dbReference>
<name>A0A5S3PHB3_9FLAO</name>
<dbReference type="Pfam" id="PF14054">
    <property type="entry name" value="DUF4249"/>
    <property type="match status" value="1"/>
</dbReference>
<dbReference type="OrthoDB" id="1430047at2"/>
<reference evidence="1 2" key="1">
    <citation type="submission" date="2019-05" db="EMBL/GenBank/DDBJ databases">
        <authorList>
            <person name="Zhang J.-Y."/>
            <person name="Feg X."/>
            <person name="Du Z.-J."/>
        </authorList>
    </citation>
    <scope>NUCLEOTIDE SEQUENCE [LARGE SCALE GENOMIC DNA]</scope>
    <source>
        <strain evidence="1 2">RZ26</strain>
    </source>
</reference>
<evidence type="ECO:0000313" key="1">
    <source>
        <dbReference type="EMBL" id="TMM53638.1"/>
    </source>
</evidence>
<dbReference type="RefSeq" id="WP_138659262.1">
    <property type="nucleotide sequence ID" value="NZ_VATY01000004.1"/>
</dbReference>
<evidence type="ECO:0000313" key="2">
    <source>
        <dbReference type="Proteomes" id="UP000310314"/>
    </source>
</evidence>
<protein>
    <submittedName>
        <fullName evidence="1">DUF4249 family protein</fullName>
    </submittedName>
</protein>
<dbReference type="AlphaFoldDB" id="A0A5S3PHB3"/>
<accession>A0A5S3PHB3</accession>
<organism evidence="1 2">
    <name type="scientific">Maribacter algarum</name>
    <name type="common">ex Zhang et al. 2020</name>
    <dbReference type="NCBI Taxonomy" id="2578118"/>
    <lineage>
        <taxon>Bacteria</taxon>
        <taxon>Pseudomonadati</taxon>
        <taxon>Bacteroidota</taxon>
        <taxon>Flavobacteriia</taxon>
        <taxon>Flavobacteriales</taxon>
        <taxon>Flavobacteriaceae</taxon>
        <taxon>Maribacter</taxon>
    </lineage>
</organism>